<evidence type="ECO:0000256" key="6">
    <source>
        <dbReference type="ARBA" id="ARBA00022692"/>
    </source>
</evidence>
<reference evidence="11" key="1">
    <citation type="submission" date="2021-10" db="EMBL/GenBank/DDBJ databases">
        <title>Anaerobic single-cell dispensing facilitates the cultivation of human gut bacteria.</title>
        <authorList>
            <person name="Afrizal A."/>
        </authorList>
    </citation>
    <scope>NUCLEOTIDE SEQUENCE</scope>
    <source>
        <strain evidence="11">CLA-AA-H204</strain>
    </source>
</reference>
<evidence type="ECO:0000313" key="11">
    <source>
        <dbReference type="EMBL" id="MCC2241577.1"/>
    </source>
</evidence>
<keyword evidence="7 10" id="KW-0283">Flagellar rotation</keyword>
<dbReference type="Proteomes" id="UP001198893">
    <property type="component" value="Unassembled WGS sequence"/>
</dbReference>
<keyword evidence="9 10" id="KW-0472">Membrane</keyword>
<evidence type="ECO:0000256" key="2">
    <source>
        <dbReference type="ARBA" id="ARBA00004162"/>
    </source>
</evidence>
<evidence type="ECO:0000256" key="3">
    <source>
        <dbReference type="ARBA" id="ARBA00008281"/>
    </source>
</evidence>
<dbReference type="GO" id="GO:0005886">
    <property type="term" value="C:plasma membrane"/>
    <property type="evidence" value="ECO:0007669"/>
    <property type="project" value="UniProtKB-SubCell"/>
</dbReference>
<comment type="similarity">
    <text evidence="3 10">Belongs to the FliL family.</text>
</comment>
<proteinExistence type="inferred from homology"/>
<protein>
    <recommendedName>
        <fullName evidence="10">Flagellar protein FliL</fullName>
    </recommendedName>
</protein>
<name>A0AAW4WIF4_9FIRM</name>
<dbReference type="GO" id="GO:0071973">
    <property type="term" value="P:bacterial-type flagellum-dependent cell motility"/>
    <property type="evidence" value="ECO:0007669"/>
    <property type="project" value="InterPro"/>
</dbReference>
<keyword evidence="5 10" id="KW-0145">Chemotaxis</keyword>
<evidence type="ECO:0000256" key="7">
    <source>
        <dbReference type="ARBA" id="ARBA00022779"/>
    </source>
</evidence>
<dbReference type="EMBL" id="JAJEQW010000003">
    <property type="protein sequence ID" value="MCC2241577.1"/>
    <property type="molecule type" value="Genomic_DNA"/>
</dbReference>
<evidence type="ECO:0000256" key="1">
    <source>
        <dbReference type="ARBA" id="ARBA00002254"/>
    </source>
</evidence>
<keyword evidence="6" id="KW-0812">Transmembrane</keyword>
<sequence length="170" mass="18689">MKKNLMSVLILALVLVNLILTGILTITILPQTKKSNELVNKVCSAIDLELESGDGTESASIPMDQIVTYKIEDAMTINLKTGADGETHYVKLTASISMDSKNDGYKTYGEDMAERETILKDTINSVINTYTMDEFNADRQAVKDAILAELQKQFGSDFIIAVNFSEVTVV</sequence>
<evidence type="ECO:0000256" key="5">
    <source>
        <dbReference type="ARBA" id="ARBA00022500"/>
    </source>
</evidence>
<dbReference type="GO" id="GO:0009425">
    <property type="term" value="C:bacterial-type flagellum basal body"/>
    <property type="evidence" value="ECO:0007669"/>
    <property type="project" value="InterPro"/>
</dbReference>
<evidence type="ECO:0000256" key="8">
    <source>
        <dbReference type="ARBA" id="ARBA00022989"/>
    </source>
</evidence>
<keyword evidence="4 10" id="KW-1003">Cell membrane</keyword>
<evidence type="ECO:0000256" key="10">
    <source>
        <dbReference type="RuleBase" id="RU364125"/>
    </source>
</evidence>
<comment type="function">
    <text evidence="1 10">Controls the rotational direction of flagella during chemotaxis.</text>
</comment>
<dbReference type="AlphaFoldDB" id="A0AAW4WIF4"/>
<organism evidence="11 12">
    <name type="scientific">Roseburia amylophila</name>
    <dbReference type="NCBI Taxonomy" id="2981794"/>
    <lineage>
        <taxon>Bacteria</taxon>
        <taxon>Bacillati</taxon>
        <taxon>Bacillota</taxon>
        <taxon>Clostridia</taxon>
        <taxon>Lachnospirales</taxon>
        <taxon>Lachnospiraceae</taxon>
        <taxon>Roseburia</taxon>
    </lineage>
</organism>
<accession>A0AAW4WIF4</accession>
<gene>
    <name evidence="11" type="ORF">LKD47_04550</name>
</gene>
<keyword evidence="11" id="KW-0282">Flagellum</keyword>
<keyword evidence="8" id="KW-1133">Transmembrane helix</keyword>
<evidence type="ECO:0000256" key="9">
    <source>
        <dbReference type="ARBA" id="ARBA00023136"/>
    </source>
</evidence>
<dbReference type="Pfam" id="PF03748">
    <property type="entry name" value="FliL"/>
    <property type="match status" value="1"/>
</dbReference>
<comment type="subcellular location">
    <subcellularLocation>
        <location evidence="2">Cell membrane</location>
        <topology evidence="2">Single-pass membrane protein</topology>
    </subcellularLocation>
</comment>
<evidence type="ECO:0000256" key="4">
    <source>
        <dbReference type="ARBA" id="ARBA00022475"/>
    </source>
</evidence>
<comment type="caution">
    <text evidence="11">The sequence shown here is derived from an EMBL/GenBank/DDBJ whole genome shotgun (WGS) entry which is preliminary data.</text>
</comment>
<dbReference type="GO" id="GO:0006935">
    <property type="term" value="P:chemotaxis"/>
    <property type="evidence" value="ECO:0007669"/>
    <property type="project" value="UniProtKB-KW"/>
</dbReference>
<evidence type="ECO:0000313" key="12">
    <source>
        <dbReference type="Proteomes" id="UP001198893"/>
    </source>
</evidence>
<dbReference type="RefSeq" id="WP_227709788.1">
    <property type="nucleotide sequence ID" value="NZ_JAJEQW010000003.1"/>
</dbReference>
<keyword evidence="11" id="KW-0966">Cell projection</keyword>
<dbReference type="InterPro" id="IPR005503">
    <property type="entry name" value="FliL"/>
</dbReference>
<keyword evidence="11" id="KW-0969">Cilium</keyword>